<evidence type="ECO:0000256" key="2">
    <source>
        <dbReference type="ARBA" id="ARBA00022679"/>
    </source>
</evidence>
<keyword evidence="5" id="KW-0067">ATP-binding</keyword>
<keyword evidence="2" id="KW-0808">Transferase</keyword>
<evidence type="ECO:0000256" key="3">
    <source>
        <dbReference type="ARBA" id="ARBA00022741"/>
    </source>
</evidence>
<keyword evidence="4 7" id="KW-0418">Kinase</keyword>
<feature type="domain" description="Carbohydrate kinase PfkB" evidence="6">
    <location>
        <begin position="4"/>
        <end position="297"/>
    </location>
</feature>
<dbReference type="InterPro" id="IPR011611">
    <property type="entry name" value="PfkB_dom"/>
</dbReference>
<name>A0A329LT42_9BACL</name>
<dbReference type="Pfam" id="PF00294">
    <property type="entry name" value="PfkB"/>
    <property type="match status" value="1"/>
</dbReference>
<sequence>MTHRVFILGELNVDLILTGIDILPEWNKEKLADTFELAMGSSSAITACVLAGLGADVSFVGVVGDDDYGRFMIGSLRQAGIDTSYVTVDPAIRTGVTISMSTAKDRALLTYMGSIRSLEPRHIPEAAYMQGNHIHFGSYFLQEGMRGHWQDVFAKARNAGVTTSFDTGWDPNEDWHADAIGRLLTATDLFIPSRDEFTRIFPGSTLEESAARLPESRGRVAVKCGGAGAVLYGADGSRLEGKPFRVTPVDTTGAGDSFNAGLIYGFLSGMSDPDMLMFANASGALATQRIGGAGSVPRHEDVLAFIAGAKTD</sequence>
<dbReference type="InterPro" id="IPR002173">
    <property type="entry name" value="Carboh/pur_kinase_PfkB_CS"/>
</dbReference>
<dbReference type="AlphaFoldDB" id="A0A329LT42"/>
<dbReference type="Proteomes" id="UP000250369">
    <property type="component" value="Unassembled WGS sequence"/>
</dbReference>
<keyword evidence="8" id="KW-1185">Reference proteome</keyword>
<dbReference type="PANTHER" id="PTHR43085">
    <property type="entry name" value="HEXOKINASE FAMILY MEMBER"/>
    <property type="match status" value="1"/>
</dbReference>
<dbReference type="RefSeq" id="WP_113036053.1">
    <property type="nucleotide sequence ID" value="NZ_QMFB01000040.1"/>
</dbReference>
<evidence type="ECO:0000259" key="6">
    <source>
        <dbReference type="Pfam" id="PF00294"/>
    </source>
</evidence>
<dbReference type="PANTHER" id="PTHR43085:SF1">
    <property type="entry name" value="PSEUDOURIDINE KINASE-RELATED"/>
    <property type="match status" value="1"/>
</dbReference>
<evidence type="ECO:0000256" key="5">
    <source>
        <dbReference type="ARBA" id="ARBA00022840"/>
    </source>
</evidence>
<dbReference type="PROSITE" id="PS00584">
    <property type="entry name" value="PFKB_KINASES_2"/>
    <property type="match status" value="1"/>
</dbReference>
<gene>
    <name evidence="7" type="ORF">DQG23_36910</name>
</gene>
<dbReference type="EMBL" id="QMFB01000040">
    <property type="protein sequence ID" value="RAV10899.1"/>
    <property type="molecule type" value="Genomic_DNA"/>
</dbReference>
<comment type="caution">
    <text evidence="7">The sequence shown here is derived from an EMBL/GenBank/DDBJ whole genome shotgun (WGS) entry which is preliminary data.</text>
</comment>
<evidence type="ECO:0000313" key="7">
    <source>
        <dbReference type="EMBL" id="RAV10899.1"/>
    </source>
</evidence>
<dbReference type="SUPFAM" id="SSF53613">
    <property type="entry name" value="Ribokinase-like"/>
    <property type="match status" value="1"/>
</dbReference>
<protein>
    <submittedName>
        <fullName evidence="7">Carbohydrate kinase family protein</fullName>
    </submittedName>
</protein>
<dbReference type="CDD" id="cd01166">
    <property type="entry name" value="KdgK"/>
    <property type="match status" value="1"/>
</dbReference>
<reference evidence="7 8" key="1">
    <citation type="journal article" date="2009" name="Int. J. Syst. Evol. Microbiol.">
        <title>Paenibacillus contaminans sp. nov., isolated from a contaminated laboratory plate.</title>
        <authorList>
            <person name="Chou J.H."/>
            <person name="Lee J.H."/>
            <person name="Lin M.C."/>
            <person name="Chang P.S."/>
            <person name="Arun A.B."/>
            <person name="Young C.C."/>
            <person name="Chen W.M."/>
        </authorList>
    </citation>
    <scope>NUCLEOTIDE SEQUENCE [LARGE SCALE GENOMIC DNA]</scope>
    <source>
        <strain evidence="7 8">CKOBP-6</strain>
    </source>
</reference>
<dbReference type="InterPro" id="IPR050306">
    <property type="entry name" value="PfkB_Carbo_kinase"/>
</dbReference>
<evidence type="ECO:0000256" key="1">
    <source>
        <dbReference type="ARBA" id="ARBA00010688"/>
    </source>
</evidence>
<dbReference type="OrthoDB" id="9813569at2"/>
<organism evidence="7 8">
    <name type="scientific">Paenibacillus contaminans</name>
    <dbReference type="NCBI Taxonomy" id="450362"/>
    <lineage>
        <taxon>Bacteria</taxon>
        <taxon>Bacillati</taxon>
        <taxon>Bacillota</taxon>
        <taxon>Bacilli</taxon>
        <taxon>Bacillales</taxon>
        <taxon>Paenibacillaceae</taxon>
        <taxon>Paenibacillus</taxon>
    </lineage>
</organism>
<comment type="similarity">
    <text evidence="1">Belongs to the carbohydrate kinase PfkB family.</text>
</comment>
<dbReference type="InterPro" id="IPR029056">
    <property type="entry name" value="Ribokinase-like"/>
</dbReference>
<evidence type="ECO:0000256" key="4">
    <source>
        <dbReference type="ARBA" id="ARBA00022777"/>
    </source>
</evidence>
<proteinExistence type="inferred from homology"/>
<dbReference type="Gene3D" id="3.40.1190.20">
    <property type="match status" value="1"/>
</dbReference>
<keyword evidence="3" id="KW-0547">Nucleotide-binding</keyword>
<dbReference type="GO" id="GO:0005524">
    <property type="term" value="F:ATP binding"/>
    <property type="evidence" value="ECO:0007669"/>
    <property type="project" value="UniProtKB-KW"/>
</dbReference>
<accession>A0A329LT42</accession>
<dbReference type="GO" id="GO:0016301">
    <property type="term" value="F:kinase activity"/>
    <property type="evidence" value="ECO:0007669"/>
    <property type="project" value="UniProtKB-KW"/>
</dbReference>
<evidence type="ECO:0000313" key="8">
    <source>
        <dbReference type="Proteomes" id="UP000250369"/>
    </source>
</evidence>